<protein>
    <submittedName>
        <fullName evidence="4">LLM class flavin-dependent oxidoreductase</fullName>
    </submittedName>
</protein>
<dbReference type="EMBL" id="JAJJMO010000001">
    <property type="protein sequence ID" value="MCC9070115.1"/>
    <property type="molecule type" value="Genomic_DNA"/>
</dbReference>
<dbReference type="Proteomes" id="UP001430919">
    <property type="component" value="Unassembled WGS sequence"/>
</dbReference>
<sequence length="346" mass="38923">MELGLSMFGDLHIDPITGIRQSGEQRLKELIEEIKLADEVKLDVLGIGEHHREEYAISSPEIVLAAAATVTKQIKLSSSVTVLGSSDPVKLYQNFALVDLISNGRSELIAGRGSFTESFPLFGYDLSDYNALFEEKLDLLLQINDKETINWNGQFRPSLENQKIFPRAVKDKIPVWIAVGGTRESVVRAGRLGLPIIFAVIAGTPLLHFQPLFELYREVYEKSGHDMNQFQVGMFSHGLFGENSKAISDYYYPLYAAQMDRIGRTRGWAPFQRNQYDFGQSKDGAMFVGDAEETIDKILYARELYGITRFFVHMDVGAPSHSHLMKSIEIFGTKIAPKVREALHKN</sequence>
<evidence type="ECO:0000259" key="3">
    <source>
        <dbReference type="Pfam" id="PF00296"/>
    </source>
</evidence>
<feature type="domain" description="Luciferase-like" evidence="3">
    <location>
        <begin position="20"/>
        <end position="300"/>
    </location>
</feature>
<dbReference type="PANTHER" id="PTHR30137:SF8">
    <property type="entry name" value="BLR5498 PROTEIN"/>
    <property type="match status" value="1"/>
</dbReference>
<dbReference type="InterPro" id="IPR022290">
    <property type="entry name" value="LLM_Atu2307-like"/>
</dbReference>
<dbReference type="RefSeq" id="WP_229986867.1">
    <property type="nucleotide sequence ID" value="NZ_JAJJMO010000001.1"/>
</dbReference>
<keyword evidence="5" id="KW-1185">Reference proteome</keyword>
<dbReference type="Gene3D" id="3.20.20.30">
    <property type="entry name" value="Luciferase-like domain"/>
    <property type="match status" value="1"/>
</dbReference>
<accession>A0ABS8MMX2</accession>
<dbReference type="PANTHER" id="PTHR30137">
    <property type="entry name" value="LUCIFERASE-LIKE MONOOXYGENASE"/>
    <property type="match status" value="1"/>
</dbReference>
<evidence type="ECO:0000256" key="1">
    <source>
        <dbReference type="ARBA" id="ARBA00023002"/>
    </source>
</evidence>
<dbReference type="Pfam" id="PF00296">
    <property type="entry name" value="Bac_luciferase"/>
    <property type="match status" value="1"/>
</dbReference>
<reference evidence="4" key="1">
    <citation type="submission" date="2021-11" db="EMBL/GenBank/DDBJ databases">
        <title>Description of novel Flavobacterium species.</title>
        <authorList>
            <person name="Saticioglu I.B."/>
            <person name="Ay H."/>
            <person name="Altun S."/>
            <person name="Duman M."/>
        </authorList>
    </citation>
    <scope>NUCLEOTIDE SEQUENCE</scope>
    <source>
        <strain evidence="4">F-65</strain>
    </source>
</reference>
<name>A0ABS8MMX2_9FLAO</name>
<evidence type="ECO:0000256" key="2">
    <source>
        <dbReference type="ARBA" id="ARBA00023033"/>
    </source>
</evidence>
<organism evidence="4 5">
    <name type="scientific">Flavobacterium pisciphilum</name>
    <dbReference type="NCBI Taxonomy" id="2893755"/>
    <lineage>
        <taxon>Bacteria</taxon>
        <taxon>Pseudomonadati</taxon>
        <taxon>Bacteroidota</taxon>
        <taxon>Flavobacteriia</taxon>
        <taxon>Flavobacteriales</taxon>
        <taxon>Flavobacteriaceae</taxon>
        <taxon>Flavobacterium</taxon>
    </lineage>
</organism>
<keyword evidence="1" id="KW-0560">Oxidoreductase</keyword>
<dbReference type="SUPFAM" id="SSF51679">
    <property type="entry name" value="Bacterial luciferase-like"/>
    <property type="match status" value="1"/>
</dbReference>
<keyword evidence="2" id="KW-0503">Monooxygenase</keyword>
<comment type="caution">
    <text evidence="4">The sequence shown here is derived from an EMBL/GenBank/DDBJ whole genome shotgun (WGS) entry which is preliminary data.</text>
</comment>
<dbReference type="InterPro" id="IPR011251">
    <property type="entry name" value="Luciferase-like_dom"/>
</dbReference>
<evidence type="ECO:0000313" key="4">
    <source>
        <dbReference type="EMBL" id="MCC9070115.1"/>
    </source>
</evidence>
<dbReference type="NCBIfam" id="TIGR03858">
    <property type="entry name" value="LLM_2I7G"/>
    <property type="match status" value="1"/>
</dbReference>
<dbReference type="InterPro" id="IPR036661">
    <property type="entry name" value="Luciferase-like_sf"/>
</dbReference>
<proteinExistence type="predicted"/>
<dbReference type="InterPro" id="IPR050766">
    <property type="entry name" value="Bact_Lucif_Oxidored"/>
</dbReference>
<evidence type="ECO:0000313" key="5">
    <source>
        <dbReference type="Proteomes" id="UP001430919"/>
    </source>
</evidence>
<gene>
    <name evidence="4" type="ORF">LNQ49_00655</name>
</gene>